<gene>
    <name evidence="9" type="ORF">GPM918_LOCUS5164</name>
    <name evidence="8" type="ORF">OVA965_LOCUS5058</name>
    <name evidence="11" type="ORF">SRO942_LOCUS5164</name>
    <name evidence="10" type="ORF">TMI583_LOCUS5056</name>
</gene>
<feature type="region of interest" description="Disordered" evidence="5">
    <location>
        <begin position="196"/>
        <end position="232"/>
    </location>
</feature>
<accession>A0A813UQB7</accession>
<dbReference type="Proteomes" id="UP000681722">
    <property type="component" value="Unassembled WGS sequence"/>
</dbReference>
<proteinExistence type="predicted"/>
<evidence type="ECO:0000256" key="5">
    <source>
        <dbReference type="SAM" id="MobiDB-lite"/>
    </source>
</evidence>
<comment type="subcellular location">
    <subcellularLocation>
        <location evidence="1">Membrane</location>
        <topology evidence="1">Multi-pass membrane protein</topology>
    </subcellularLocation>
</comment>
<evidence type="ECO:0000256" key="2">
    <source>
        <dbReference type="ARBA" id="ARBA00022692"/>
    </source>
</evidence>
<dbReference type="EMBL" id="CAJNOK010001387">
    <property type="protein sequence ID" value="CAF0809191.1"/>
    <property type="molecule type" value="Genomic_DNA"/>
</dbReference>
<feature type="transmembrane region" description="Helical" evidence="6">
    <location>
        <begin position="25"/>
        <end position="42"/>
    </location>
</feature>
<dbReference type="EMBL" id="CAJNOQ010000736">
    <property type="protein sequence ID" value="CAF0833179.1"/>
    <property type="molecule type" value="Genomic_DNA"/>
</dbReference>
<keyword evidence="2 6" id="KW-0812">Transmembrane</keyword>
<dbReference type="GO" id="GO:0005783">
    <property type="term" value="C:endoplasmic reticulum"/>
    <property type="evidence" value="ECO:0007669"/>
    <property type="project" value="UniProtKB-ARBA"/>
</dbReference>
<evidence type="ECO:0000313" key="9">
    <source>
        <dbReference type="EMBL" id="CAF0833179.1"/>
    </source>
</evidence>
<evidence type="ECO:0000313" key="12">
    <source>
        <dbReference type="Proteomes" id="UP000663829"/>
    </source>
</evidence>
<dbReference type="PANTHER" id="PTHR20952:SF4">
    <property type="entry name" value="RETICULOPHAGY REGULATOR 2"/>
    <property type="match status" value="1"/>
</dbReference>
<dbReference type="Proteomes" id="UP000677228">
    <property type="component" value="Unassembled WGS sequence"/>
</dbReference>
<dbReference type="Proteomes" id="UP000682733">
    <property type="component" value="Unassembled WGS sequence"/>
</dbReference>
<evidence type="ECO:0000256" key="4">
    <source>
        <dbReference type="ARBA" id="ARBA00023136"/>
    </source>
</evidence>
<dbReference type="InterPro" id="IPR057282">
    <property type="entry name" value="RETREG1-3-like_RHD"/>
</dbReference>
<evidence type="ECO:0000313" key="11">
    <source>
        <dbReference type="EMBL" id="CAF3620266.1"/>
    </source>
</evidence>
<sequence>MEDIIISLEPALNRIERLIFWKNRYATLLAFIALHIIFYSIARAGLRPFCAVVLVCLVFHILDCLKRKRHFKKTDDNEKEKLCELTRLVLRSYRSVCHAYQSLSTLKTENKAKYSLVLFIFCLLFAGIGLKLNGFYFTYITLLILFTLPGIVYHKLVQKFFTRIKPILEQLDQSMEYKRISLIDRKDLLVKVPKKTSEYDQDDEDDEEMMKLRKQHQQKRRSLTTSDDDEEINEENLIKSNPNLINDSQTMLGFHQRYVPSEEESEDAFVPSRQYDSSFEMLTDSSSPTSTDDDNIALINKYAFDGDQIDGKHRIKIKGDELKIRGKLNKQRPKLLDAKFFQTTTTNPNYSSEDYKQQSSLVNCSTVTSAVVGGEPDLSSFDFLNDYKEE</sequence>
<dbReference type="OrthoDB" id="10029527at2759"/>
<dbReference type="EMBL" id="CAJOBA010001387">
    <property type="protein sequence ID" value="CAF3593002.1"/>
    <property type="molecule type" value="Genomic_DNA"/>
</dbReference>
<reference evidence="9" key="1">
    <citation type="submission" date="2021-02" db="EMBL/GenBank/DDBJ databases">
        <authorList>
            <person name="Nowell W R."/>
        </authorList>
    </citation>
    <scope>NUCLEOTIDE SEQUENCE</scope>
</reference>
<keyword evidence="4 6" id="KW-0472">Membrane</keyword>
<name>A0A813UQB7_9BILA</name>
<feature type="compositionally biased region" description="Acidic residues" evidence="5">
    <location>
        <begin position="199"/>
        <end position="208"/>
    </location>
</feature>
<feature type="transmembrane region" description="Helical" evidence="6">
    <location>
        <begin position="136"/>
        <end position="156"/>
    </location>
</feature>
<feature type="domain" description="RETREG1-3/ARL6IP-like N-terminal reticulon-homology" evidence="7">
    <location>
        <begin position="8"/>
        <end position="175"/>
    </location>
</feature>
<organism evidence="9 12">
    <name type="scientific">Didymodactylos carnosus</name>
    <dbReference type="NCBI Taxonomy" id="1234261"/>
    <lineage>
        <taxon>Eukaryota</taxon>
        <taxon>Metazoa</taxon>
        <taxon>Spiralia</taxon>
        <taxon>Gnathifera</taxon>
        <taxon>Rotifera</taxon>
        <taxon>Eurotatoria</taxon>
        <taxon>Bdelloidea</taxon>
        <taxon>Philodinida</taxon>
        <taxon>Philodinidae</taxon>
        <taxon>Didymodactylos</taxon>
    </lineage>
</organism>
<feature type="compositionally biased region" description="Basic residues" evidence="5">
    <location>
        <begin position="212"/>
        <end position="222"/>
    </location>
</feature>
<keyword evidence="12" id="KW-1185">Reference proteome</keyword>
<evidence type="ECO:0000256" key="6">
    <source>
        <dbReference type="SAM" id="Phobius"/>
    </source>
</evidence>
<evidence type="ECO:0000256" key="3">
    <source>
        <dbReference type="ARBA" id="ARBA00022989"/>
    </source>
</evidence>
<dbReference type="AlphaFoldDB" id="A0A813UQB7"/>
<dbReference type="InterPro" id="IPR052114">
    <property type="entry name" value="ER_autophagy_membrane_reg"/>
</dbReference>
<dbReference type="GO" id="GO:0016020">
    <property type="term" value="C:membrane"/>
    <property type="evidence" value="ECO:0007669"/>
    <property type="project" value="UniProtKB-SubCell"/>
</dbReference>
<dbReference type="EMBL" id="CAJOBC010000736">
    <property type="protein sequence ID" value="CAF3620266.1"/>
    <property type="molecule type" value="Genomic_DNA"/>
</dbReference>
<evidence type="ECO:0000259" key="7">
    <source>
        <dbReference type="Pfam" id="PF24456"/>
    </source>
</evidence>
<protein>
    <recommendedName>
        <fullName evidence="7">RETREG1-3/ARL6IP-like N-terminal reticulon-homology domain-containing protein</fullName>
    </recommendedName>
</protein>
<dbReference type="Pfam" id="PF24456">
    <property type="entry name" value="RHD_RETREG1-3"/>
    <property type="match status" value="1"/>
</dbReference>
<dbReference type="Proteomes" id="UP000663829">
    <property type="component" value="Unassembled WGS sequence"/>
</dbReference>
<feature type="transmembrane region" description="Helical" evidence="6">
    <location>
        <begin position="48"/>
        <end position="65"/>
    </location>
</feature>
<dbReference type="PANTHER" id="PTHR20952">
    <property type="entry name" value="ADP-RIBOSYLATION-LIKE FACTOR 6-INTERACTING PROTEIN"/>
    <property type="match status" value="1"/>
</dbReference>
<evidence type="ECO:0000313" key="8">
    <source>
        <dbReference type="EMBL" id="CAF0809191.1"/>
    </source>
</evidence>
<keyword evidence="3 6" id="KW-1133">Transmembrane helix</keyword>
<comment type="caution">
    <text evidence="9">The sequence shown here is derived from an EMBL/GenBank/DDBJ whole genome shotgun (WGS) entry which is preliminary data.</text>
</comment>
<evidence type="ECO:0000313" key="10">
    <source>
        <dbReference type="EMBL" id="CAF3593002.1"/>
    </source>
</evidence>
<evidence type="ECO:0000256" key="1">
    <source>
        <dbReference type="ARBA" id="ARBA00004141"/>
    </source>
</evidence>
<feature type="transmembrane region" description="Helical" evidence="6">
    <location>
        <begin position="112"/>
        <end position="130"/>
    </location>
</feature>